<dbReference type="EMBL" id="AMQN01001403">
    <property type="status" value="NOT_ANNOTATED_CDS"/>
    <property type="molecule type" value="Genomic_DNA"/>
</dbReference>
<proteinExistence type="inferred from homology"/>
<gene>
    <name evidence="8" type="ORF">CAPTEDRAFT_127887</name>
</gene>
<feature type="transmembrane region" description="Helical" evidence="6">
    <location>
        <begin position="6"/>
        <end position="31"/>
    </location>
</feature>
<sequence>MQSLTWGWWLLQFGTPIIVILGIPGNILSFLVMKARRYRNKSYSHYLCTLAVFDSLVLVGKYLTRVDAILQTTSNRGLFDSYGDAACKTHNFAEHVCYLMSSWLVLCMTLERFIAVNFPFKKDLFCKPRNAVTVI</sequence>
<feature type="domain" description="G-protein coupled receptors family 1 profile" evidence="7">
    <location>
        <begin position="25"/>
        <end position="135"/>
    </location>
</feature>
<dbReference type="EnsemblMetazoa" id="CapteT127887">
    <property type="protein sequence ID" value="CapteP127887"/>
    <property type="gene ID" value="CapteG127887"/>
</dbReference>
<dbReference type="Pfam" id="PF00001">
    <property type="entry name" value="7tm_1"/>
    <property type="match status" value="1"/>
</dbReference>
<feature type="non-terminal residue" evidence="8">
    <location>
        <position position="135"/>
    </location>
</feature>
<evidence type="ECO:0000256" key="5">
    <source>
        <dbReference type="RuleBase" id="RU000688"/>
    </source>
</evidence>
<dbReference type="EMBL" id="KB302197">
    <property type="protein sequence ID" value="ELU04589.1"/>
    <property type="molecule type" value="Genomic_DNA"/>
</dbReference>
<evidence type="ECO:0000256" key="2">
    <source>
        <dbReference type="ARBA" id="ARBA00022692"/>
    </source>
</evidence>
<keyword evidence="10" id="KW-1185">Reference proteome</keyword>
<protein>
    <recommendedName>
        <fullName evidence="7">G-protein coupled receptors family 1 profile domain-containing protein</fullName>
    </recommendedName>
</protein>
<evidence type="ECO:0000256" key="6">
    <source>
        <dbReference type="SAM" id="Phobius"/>
    </source>
</evidence>
<evidence type="ECO:0000256" key="1">
    <source>
        <dbReference type="ARBA" id="ARBA00004370"/>
    </source>
</evidence>
<dbReference type="InterPro" id="IPR000276">
    <property type="entry name" value="GPCR_Rhodpsn"/>
</dbReference>
<dbReference type="InterPro" id="IPR052954">
    <property type="entry name" value="GPCR-Ligand_Int"/>
</dbReference>
<dbReference type="PROSITE" id="PS00237">
    <property type="entry name" value="G_PROTEIN_RECEP_F1_1"/>
    <property type="match status" value="1"/>
</dbReference>
<keyword evidence="4 6" id="KW-0472">Membrane</keyword>
<dbReference type="Proteomes" id="UP000014760">
    <property type="component" value="Unassembled WGS sequence"/>
</dbReference>
<organism evidence="8">
    <name type="scientific">Capitella teleta</name>
    <name type="common">Polychaete worm</name>
    <dbReference type="NCBI Taxonomy" id="283909"/>
    <lineage>
        <taxon>Eukaryota</taxon>
        <taxon>Metazoa</taxon>
        <taxon>Spiralia</taxon>
        <taxon>Lophotrochozoa</taxon>
        <taxon>Annelida</taxon>
        <taxon>Polychaeta</taxon>
        <taxon>Sedentaria</taxon>
        <taxon>Scolecida</taxon>
        <taxon>Capitellidae</taxon>
        <taxon>Capitella</taxon>
    </lineage>
</organism>
<accession>R7UF38</accession>
<keyword evidence="2 5" id="KW-0812">Transmembrane</keyword>
<comment type="subcellular location">
    <subcellularLocation>
        <location evidence="1">Membrane</location>
    </subcellularLocation>
</comment>
<name>R7UF38_CAPTE</name>
<evidence type="ECO:0000256" key="3">
    <source>
        <dbReference type="ARBA" id="ARBA00022989"/>
    </source>
</evidence>
<dbReference type="PANTHER" id="PTHR46641">
    <property type="entry name" value="FMRFAMIDE RECEPTOR-RELATED"/>
    <property type="match status" value="1"/>
</dbReference>
<comment type="similarity">
    <text evidence="5">Belongs to the G-protein coupled receptor 1 family.</text>
</comment>
<dbReference type="GO" id="GO:0004930">
    <property type="term" value="F:G protein-coupled receptor activity"/>
    <property type="evidence" value="ECO:0007669"/>
    <property type="project" value="UniProtKB-KW"/>
</dbReference>
<evidence type="ECO:0000313" key="8">
    <source>
        <dbReference type="EMBL" id="ELU04589.1"/>
    </source>
</evidence>
<reference evidence="9" key="3">
    <citation type="submission" date="2015-06" db="UniProtKB">
        <authorList>
            <consortium name="EnsemblMetazoa"/>
        </authorList>
    </citation>
    <scope>IDENTIFICATION</scope>
</reference>
<keyword evidence="3 6" id="KW-1133">Transmembrane helix</keyword>
<evidence type="ECO:0000259" key="7">
    <source>
        <dbReference type="PROSITE" id="PS50262"/>
    </source>
</evidence>
<evidence type="ECO:0000256" key="4">
    <source>
        <dbReference type="ARBA" id="ARBA00023136"/>
    </source>
</evidence>
<dbReference type="OMA" id="FSMMRNT"/>
<evidence type="ECO:0000313" key="10">
    <source>
        <dbReference type="Proteomes" id="UP000014760"/>
    </source>
</evidence>
<dbReference type="PRINTS" id="PR00237">
    <property type="entry name" value="GPCRRHODOPSN"/>
</dbReference>
<dbReference type="InterPro" id="IPR017452">
    <property type="entry name" value="GPCR_Rhodpsn_7TM"/>
</dbReference>
<dbReference type="PROSITE" id="PS50262">
    <property type="entry name" value="G_PROTEIN_RECEP_F1_2"/>
    <property type="match status" value="1"/>
</dbReference>
<dbReference type="GO" id="GO:0016020">
    <property type="term" value="C:membrane"/>
    <property type="evidence" value="ECO:0007669"/>
    <property type="project" value="UniProtKB-SubCell"/>
</dbReference>
<keyword evidence="5" id="KW-0297">G-protein coupled receptor</keyword>
<dbReference type="STRING" id="283909.R7UF38"/>
<dbReference type="PANTHER" id="PTHR46641:SF25">
    <property type="entry name" value="CNMAMIDE RECEPTOR-RELATED"/>
    <property type="match status" value="1"/>
</dbReference>
<reference evidence="10" key="1">
    <citation type="submission" date="2012-12" db="EMBL/GenBank/DDBJ databases">
        <authorList>
            <person name="Hellsten U."/>
            <person name="Grimwood J."/>
            <person name="Chapman J.A."/>
            <person name="Shapiro H."/>
            <person name="Aerts A."/>
            <person name="Otillar R.P."/>
            <person name="Terry A.Y."/>
            <person name="Boore J.L."/>
            <person name="Simakov O."/>
            <person name="Marletaz F."/>
            <person name="Cho S.-J."/>
            <person name="Edsinger-Gonzales E."/>
            <person name="Havlak P."/>
            <person name="Kuo D.-H."/>
            <person name="Larsson T."/>
            <person name="Lv J."/>
            <person name="Arendt D."/>
            <person name="Savage R."/>
            <person name="Osoegawa K."/>
            <person name="de Jong P."/>
            <person name="Lindberg D.R."/>
            <person name="Seaver E.C."/>
            <person name="Weisblat D.A."/>
            <person name="Putnam N.H."/>
            <person name="Grigoriev I.V."/>
            <person name="Rokhsar D.S."/>
        </authorList>
    </citation>
    <scope>NUCLEOTIDE SEQUENCE</scope>
    <source>
        <strain evidence="10">I ESC-2004</strain>
    </source>
</reference>
<dbReference type="AlphaFoldDB" id="R7UF38"/>
<reference evidence="8 10" key="2">
    <citation type="journal article" date="2013" name="Nature">
        <title>Insights into bilaterian evolution from three spiralian genomes.</title>
        <authorList>
            <person name="Simakov O."/>
            <person name="Marletaz F."/>
            <person name="Cho S.J."/>
            <person name="Edsinger-Gonzales E."/>
            <person name="Havlak P."/>
            <person name="Hellsten U."/>
            <person name="Kuo D.H."/>
            <person name="Larsson T."/>
            <person name="Lv J."/>
            <person name="Arendt D."/>
            <person name="Savage R."/>
            <person name="Osoegawa K."/>
            <person name="de Jong P."/>
            <person name="Grimwood J."/>
            <person name="Chapman J.A."/>
            <person name="Shapiro H."/>
            <person name="Aerts A."/>
            <person name="Otillar R.P."/>
            <person name="Terry A.Y."/>
            <person name="Boore J.L."/>
            <person name="Grigoriev I.V."/>
            <person name="Lindberg D.R."/>
            <person name="Seaver E.C."/>
            <person name="Weisblat D.A."/>
            <person name="Putnam N.H."/>
            <person name="Rokhsar D.S."/>
        </authorList>
    </citation>
    <scope>NUCLEOTIDE SEQUENCE</scope>
    <source>
        <strain evidence="8 10">I ESC-2004</strain>
    </source>
</reference>
<dbReference type="OrthoDB" id="9990906at2759"/>
<dbReference type="HOGENOM" id="CLU_135412_1_1_1"/>
<dbReference type="SUPFAM" id="SSF81321">
    <property type="entry name" value="Family A G protein-coupled receptor-like"/>
    <property type="match status" value="1"/>
</dbReference>
<evidence type="ECO:0000313" key="9">
    <source>
        <dbReference type="EnsemblMetazoa" id="CapteP127887"/>
    </source>
</evidence>
<keyword evidence="5" id="KW-0807">Transducer</keyword>
<dbReference type="Gene3D" id="1.20.1070.10">
    <property type="entry name" value="Rhodopsin 7-helix transmembrane proteins"/>
    <property type="match status" value="1"/>
</dbReference>
<keyword evidence="5" id="KW-0675">Receptor</keyword>